<comment type="caution">
    <text evidence="2">The sequence shown here is derived from an EMBL/GenBank/DDBJ whole genome shotgun (WGS) entry which is preliminary data.</text>
</comment>
<evidence type="ECO:0000313" key="2">
    <source>
        <dbReference type="EMBL" id="CAD1480395.1"/>
    </source>
</evidence>
<evidence type="ECO:0000313" key="3">
    <source>
        <dbReference type="Proteomes" id="UP000752696"/>
    </source>
</evidence>
<dbReference type="Proteomes" id="UP000752696">
    <property type="component" value="Unassembled WGS sequence"/>
</dbReference>
<protein>
    <submittedName>
        <fullName evidence="2">Uncharacterized protein</fullName>
    </submittedName>
</protein>
<dbReference type="AlphaFoldDB" id="A0A6V7HIV5"/>
<sequence length="456" mass="50854">KIYLILGLLCMGANGEKKINLDDIERDNLRAEGISKSGITQFEGSKYLTKPVIGQQQYQIPNQYRGPLPPSPPPSSSSVTYVTPPPVQNYPTETYVQPSKYAKKEQVYQQQNNYQEQILPQRYYHNEYQQQPLLFPKRTASNVYESQQLAYQPEVNIGNQLQSVQQKVVSSKFTKNANKDQEYINIPMMHLLTYYPNLNVNSGKTNGLFVPQLATTTNHISIPVYTSTLSQRPVVSVRPTYEIQYTPKHNAVSTVASNKVTKGAAYTAPVNSKKFSSSPTLSVPTDAPADQTYAQGRQFLYTQAYVAPSQPQYVSQLVYAQPTAVYMQATPVYSDVYVHPSNYDQDNSLQGSARYTTPVEQLQSTVAIADELPNQGLGQQSSQQSVTQNYIKDEPDEPNTDLVPPEIPPQDFKSDTASVSPQDELLPEQDHVTSSEPRSLLDSYVPSNVIAAQDSS</sequence>
<dbReference type="OrthoDB" id="7694545at2759"/>
<evidence type="ECO:0000256" key="1">
    <source>
        <dbReference type="SAM" id="MobiDB-lite"/>
    </source>
</evidence>
<accession>A0A6V7HIV5</accession>
<gene>
    <name evidence="2" type="ORF">MHI_LOCUS926215</name>
</gene>
<feature type="region of interest" description="Disordered" evidence="1">
    <location>
        <begin position="373"/>
        <end position="456"/>
    </location>
</feature>
<name>A0A6V7HIV5_9HYME</name>
<feature type="non-terminal residue" evidence="2">
    <location>
        <position position="456"/>
    </location>
</feature>
<proteinExistence type="predicted"/>
<organism evidence="2 3">
    <name type="scientific">Heterotrigona itama</name>
    <dbReference type="NCBI Taxonomy" id="395501"/>
    <lineage>
        <taxon>Eukaryota</taxon>
        <taxon>Metazoa</taxon>
        <taxon>Ecdysozoa</taxon>
        <taxon>Arthropoda</taxon>
        <taxon>Hexapoda</taxon>
        <taxon>Insecta</taxon>
        <taxon>Pterygota</taxon>
        <taxon>Neoptera</taxon>
        <taxon>Endopterygota</taxon>
        <taxon>Hymenoptera</taxon>
        <taxon>Apocrita</taxon>
        <taxon>Aculeata</taxon>
        <taxon>Apoidea</taxon>
        <taxon>Anthophila</taxon>
        <taxon>Apidae</taxon>
        <taxon>Heterotrigona</taxon>
    </lineage>
</organism>
<feature type="non-terminal residue" evidence="2">
    <location>
        <position position="1"/>
    </location>
</feature>
<feature type="region of interest" description="Disordered" evidence="1">
    <location>
        <begin position="61"/>
        <end position="81"/>
    </location>
</feature>
<dbReference type="EMBL" id="CAJDYZ010011980">
    <property type="protein sequence ID" value="CAD1480395.1"/>
    <property type="molecule type" value="Genomic_DNA"/>
</dbReference>
<keyword evidence="3" id="KW-1185">Reference proteome</keyword>
<reference evidence="2" key="1">
    <citation type="submission" date="2020-07" db="EMBL/GenBank/DDBJ databases">
        <authorList>
            <person name="Nazaruddin N."/>
        </authorList>
    </citation>
    <scope>NUCLEOTIDE SEQUENCE</scope>
</reference>